<dbReference type="InterPro" id="IPR008278">
    <property type="entry name" value="4-PPantetheinyl_Trfase_dom"/>
</dbReference>
<evidence type="ECO:0000259" key="3">
    <source>
        <dbReference type="Pfam" id="PF01648"/>
    </source>
</evidence>
<dbReference type="Pfam" id="PF01648">
    <property type="entry name" value="ACPS"/>
    <property type="match status" value="1"/>
</dbReference>
<comment type="similarity">
    <text evidence="1">Belongs to the P-Pant transferase superfamily. Gsp/Sfp/HetI/AcpT family.</text>
</comment>
<dbReference type="InterPro" id="IPR050559">
    <property type="entry name" value="P-Pant_transferase_sf"/>
</dbReference>
<protein>
    <submittedName>
        <fullName evidence="4">4'-phosphopantetheinyl transferase superfamily protein</fullName>
    </submittedName>
</protein>
<evidence type="ECO:0000256" key="1">
    <source>
        <dbReference type="ARBA" id="ARBA00010990"/>
    </source>
</evidence>
<dbReference type="SUPFAM" id="SSF56214">
    <property type="entry name" value="4'-phosphopantetheinyl transferase"/>
    <property type="match status" value="2"/>
</dbReference>
<keyword evidence="2 4" id="KW-0808">Transferase</keyword>
<name>A0ABV4I071_9ACTN</name>
<proteinExistence type="inferred from homology"/>
<dbReference type="Gene3D" id="3.90.470.20">
    <property type="entry name" value="4'-phosphopantetheinyl transferase domain"/>
    <property type="match status" value="2"/>
</dbReference>
<organism evidence="4 5">
    <name type="scientific">Kineococcus mangrovi</name>
    <dbReference type="NCBI Taxonomy" id="1660183"/>
    <lineage>
        <taxon>Bacteria</taxon>
        <taxon>Bacillati</taxon>
        <taxon>Actinomycetota</taxon>
        <taxon>Actinomycetes</taxon>
        <taxon>Kineosporiales</taxon>
        <taxon>Kineosporiaceae</taxon>
        <taxon>Kineococcus</taxon>
    </lineage>
</organism>
<accession>A0ABV4I071</accession>
<dbReference type="RefSeq" id="WP_370718107.1">
    <property type="nucleotide sequence ID" value="NZ_JBGGTQ010000003.1"/>
</dbReference>
<evidence type="ECO:0000313" key="5">
    <source>
        <dbReference type="Proteomes" id="UP001566476"/>
    </source>
</evidence>
<comment type="caution">
    <text evidence="4">The sequence shown here is derived from an EMBL/GenBank/DDBJ whole genome shotgun (WGS) entry which is preliminary data.</text>
</comment>
<dbReference type="PANTHER" id="PTHR12215">
    <property type="entry name" value="PHOSPHOPANTETHEINE TRANSFERASE"/>
    <property type="match status" value="1"/>
</dbReference>
<sequence>MGVHVLVRPPVPDVPDWLPVGEVHRADRSHRDVDRSRRLTAAVLLHEVAGRLCGLHPGDVRLVRVCPACGPGDHGRPTVLGDRTVHLSSTHSGQVVAALGAVGARVGVDAEPLGRTEFPGFDDIALHPAERRRLAGVDVQERSWWRTRQWTRKEALFKALGTGLTLDPRGVDVRDDGTLAWVGRAPVTGAPRPRRWQEVTLDSGDHVITCVALPRGSGPSTPCSGHRR</sequence>
<dbReference type="GO" id="GO:0016740">
    <property type="term" value="F:transferase activity"/>
    <property type="evidence" value="ECO:0007669"/>
    <property type="project" value="UniProtKB-KW"/>
</dbReference>
<dbReference type="Proteomes" id="UP001566476">
    <property type="component" value="Unassembled WGS sequence"/>
</dbReference>
<reference evidence="4 5" key="1">
    <citation type="submission" date="2024-07" db="EMBL/GenBank/DDBJ databases">
        <authorList>
            <person name="Thanompreechachai J."/>
            <person name="Duangmal K."/>
        </authorList>
    </citation>
    <scope>NUCLEOTIDE SEQUENCE [LARGE SCALE GENOMIC DNA]</scope>
    <source>
        <strain evidence="4 5">TBRC 1896</strain>
    </source>
</reference>
<evidence type="ECO:0000256" key="2">
    <source>
        <dbReference type="ARBA" id="ARBA00022679"/>
    </source>
</evidence>
<gene>
    <name evidence="4" type="ORF">AB2L28_07395</name>
</gene>
<dbReference type="EMBL" id="JBGGTQ010000003">
    <property type="protein sequence ID" value="MEZ0492059.1"/>
    <property type="molecule type" value="Genomic_DNA"/>
</dbReference>
<feature type="domain" description="4'-phosphopantetheinyl transferase" evidence="3">
    <location>
        <begin position="105"/>
        <end position="211"/>
    </location>
</feature>
<dbReference type="PANTHER" id="PTHR12215:SF10">
    <property type="entry name" value="L-AMINOADIPATE-SEMIALDEHYDE DEHYDROGENASE-PHOSPHOPANTETHEINYL TRANSFERASE"/>
    <property type="match status" value="1"/>
</dbReference>
<dbReference type="InterPro" id="IPR037143">
    <property type="entry name" value="4-PPantetheinyl_Trfase_dom_sf"/>
</dbReference>
<evidence type="ECO:0000313" key="4">
    <source>
        <dbReference type="EMBL" id="MEZ0492059.1"/>
    </source>
</evidence>
<keyword evidence="5" id="KW-1185">Reference proteome</keyword>